<sequence length="532" mass="58875">MKRKIKTMGTLLVSTAIMASMLAACGSGNNSNTNSNTGTNAEASANTGSNNKADAKTPDTSKKVELTWYLLGDPAKDQAKVTAELNKMLQQDLNTTIKLNFTTWTDWQTKYNLLLASGEKIDMIFASSWADFYKFANQGAFMPLNDLLPTYAPATWSSISEQDWKEATVNDKIYAVPATYPEYTPDGIVYRDDWRQELGLPEITDVNSIEAYLDGVKKSKGVTPINGKAYNEVFTMFKAFQGYQQIGGDSGVIVSKSYDTPRDIVAYPFTPEFEEWVKKMKTWAEKGFWKSDTLSDQKEAGDAIKTGQGAVYWRNAPGAGGFITGLQSSNPDIKMNYFPFSRFHGLTTPTLSVNNAMAIPKSAPNAERSLMVLDKLRNDPKYYDLFNYGIEGTHYSMDADGKHIVTPPAGVEAKGFVGYDIATWGVRVESMERKKQAGGWEGFDALLEEFKSQSKPNIFAQVIMDYAPVKSQQAAVNSVIQQYGMPLMMGLVPDVDKAIATYRKQLEAAGVNDVLKYVQEQANKTFDAQGIK</sequence>
<organism evidence="4 5">
    <name type="scientific">Paenibacillus catalpae</name>
    <dbReference type="NCBI Taxonomy" id="1045775"/>
    <lineage>
        <taxon>Bacteria</taxon>
        <taxon>Bacillati</taxon>
        <taxon>Bacillota</taxon>
        <taxon>Bacilli</taxon>
        <taxon>Bacillales</taxon>
        <taxon>Paenibacillaceae</taxon>
        <taxon>Paenibacillus</taxon>
    </lineage>
</organism>
<dbReference type="EMBL" id="FOMT01000004">
    <property type="protein sequence ID" value="SFE82593.1"/>
    <property type="molecule type" value="Genomic_DNA"/>
</dbReference>
<dbReference type="OrthoDB" id="1988587at2"/>
<gene>
    <name evidence="4" type="ORF">SAMN05216378_4215</name>
</gene>
<dbReference type="STRING" id="1045775.SAMN05216378_4215"/>
<protein>
    <submittedName>
        <fullName evidence="4">Putative aldouronate transport system substrate-binding protein</fullName>
    </submittedName>
</protein>
<keyword evidence="5" id="KW-1185">Reference proteome</keyword>
<feature type="chain" id="PRO_5039046491" evidence="2">
    <location>
        <begin position="20"/>
        <end position="532"/>
    </location>
</feature>
<feature type="domain" description="DUF3502" evidence="3">
    <location>
        <begin position="463"/>
        <end position="523"/>
    </location>
</feature>
<feature type="compositionally biased region" description="Low complexity" evidence="1">
    <location>
        <begin position="30"/>
        <end position="48"/>
    </location>
</feature>
<evidence type="ECO:0000259" key="3">
    <source>
        <dbReference type="Pfam" id="PF12010"/>
    </source>
</evidence>
<accession>A0A1I2DQL3</accession>
<feature type="signal peptide" evidence="2">
    <location>
        <begin position="1"/>
        <end position="19"/>
    </location>
</feature>
<dbReference type="AlphaFoldDB" id="A0A1I2DQL3"/>
<dbReference type="RefSeq" id="WP_091188386.1">
    <property type="nucleotide sequence ID" value="NZ_FOMT01000004.1"/>
</dbReference>
<evidence type="ECO:0000313" key="5">
    <source>
        <dbReference type="Proteomes" id="UP000198855"/>
    </source>
</evidence>
<reference evidence="5" key="1">
    <citation type="submission" date="2016-10" db="EMBL/GenBank/DDBJ databases">
        <authorList>
            <person name="Varghese N."/>
            <person name="Submissions S."/>
        </authorList>
    </citation>
    <scope>NUCLEOTIDE SEQUENCE [LARGE SCALE GENOMIC DNA]</scope>
    <source>
        <strain evidence="5">CGMCC 1.10784</strain>
    </source>
</reference>
<dbReference type="PANTHER" id="PTHR43649:SF17">
    <property type="entry name" value="ABC TRANSPORTER SOLUTE BINDING PROTEIN-SUGAR TRANSPORT"/>
    <property type="match status" value="1"/>
</dbReference>
<feature type="region of interest" description="Disordered" evidence="1">
    <location>
        <begin position="30"/>
        <end position="59"/>
    </location>
</feature>
<dbReference type="Pfam" id="PF12010">
    <property type="entry name" value="DUF3502"/>
    <property type="match status" value="1"/>
</dbReference>
<dbReference type="PROSITE" id="PS51257">
    <property type="entry name" value="PROKAR_LIPOPROTEIN"/>
    <property type="match status" value="1"/>
</dbReference>
<dbReference type="PANTHER" id="PTHR43649">
    <property type="entry name" value="ARABINOSE-BINDING PROTEIN-RELATED"/>
    <property type="match status" value="1"/>
</dbReference>
<keyword evidence="2" id="KW-0732">Signal</keyword>
<evidence type="ECO:0000256" key="2">
    <source>
        <dbReference type="SAM" id="SignalP"/>
    </source>
</evidence>
<dbReference type="Proteomes" id="UP000198855">
    <property type="component" value="Unassembled WGS sequence"/>
</dbReference>
<name>A0A1I2DQL3_9BACL</name>
<dbReference type="Pfam" id="PF01547">
    <property type="entry name" value="SBP_bac_1"/>
    <property type="match status" value="1"/>
</dbReference>
<evidence type="ECO:0000256" key="1">
    <source>
        <dbReference type="SAM" id="MobiDB-lite"/>
    </source>
</evidence>
<evidence type="ECO:0000313" key="4">
    <source>
        <dbReference type="EMBL" id="SFE82593.1"/>
    </source>
</evidence>
<proteinExistence type="predicted"/>
<dbReference type="InterPro" id="IPR050490">
    <property type="entry name" value="Bact_solute-bd_prot1"/>
</dbReference>
<dbReference type="InterPro" id="IPR006059">
    <property type="entry name" value="SBP"/>
</dbReference>
<dbReference type="InterPro" id="IPR022627">
    <property type="entry name" value="DUF3502"/>
</dbReference>
<dbReference type="Gene3D" id="3.40.190.10">
    <property type="entry name" value="Periplasmic binding protein-like II"/>
    <property type="match status" value="2"/>
</dbReference>
<dbReference type="SUPFAM" id="SSF53850">
    <property type="entry name" value="Periplasmic binding protein-like II"/>
    <property type="match status" value="1"/>
</dbReference>